<proteinExistence type="inferred from homology"/>
<evidence type="ECO:0000256" key="1">
    <source>
        <dbReference type="ARBA" id="ARBA00004429"/>
    </source>
</evidence>
<comment type="caution">
    <text evidence="7">Lacks conserved residue(s) required for the propagation of feature annotation.</text>
</comment>
<keyword evidence="5 7" id="KW-1133">Transmembrane helix</keyword>
<comment type="similarity">
    <text evidence="7">Belongs to the TRAP transporter large permease family.</text>
</comment>
<feature type="transmembrane region" description="Helical" evidence="7">
    <location>
        <begin position="399"/>
        <end position="420"/>
    </location>
</feature>
<keyword evidence="7" id="KW-0813">Transport</keyword>
<dbReference type="EMBL" id="LPXN01000115">
    <property type="protein sequence ID" value="KZD07523.1"/>
    <property type="molecule type" value="Genomic_DNA"/>
</dbReference>
<feature type="transmembrane region" description="Helical" evidence="7">
    <location>
        <begin position="322"/>
        <end position="349"/>
    </location>
</feature>
<dbReference type="STRING" id="580166.AUP43_10140"/>
<evidence type="ECO:0000256" key="5">
    <source>
        <dbReference type="ARBA" id="ARBA00022989"/>
    </source>
</evidence>
<dbReference type="NCBIfam" id="TIGR00786">
    <property type="entry name" value="dctM"/>
    <property type="match status" value="1"/>
</dbReference>
<dbReference type="GO" id="GO:0022857">
    <property type="term" value="F:transmembrane transporter activity"/>
    <property type="evidence" value="ECO:0007669"/>
    <property type="project" value="UniProtKB-UniRule"/>
</dbReference>
<keyword evidence="10" id="KW-1185">Reference proteome</keyword>
<feature type="transmembrane region" description="Helical" evidence="7">
    <location>
        <begin position="51"/>
        <end position="70"/>
    </location>
</feature>
<dbReference type="PANTHER" id="PTHR33362:SF5">
    <property type="entry name" value="C4-DICARBOXYLATE TRAP TRANSPORTER LARGE PERMEASE PROTEIN DCTM"/>
    <property type="match status" value="1"/>
</dbReference>
<dbReference type="InterPro" id="IPR010656">
    <property type="entry name" value="DctM"/>
</dbReference>
<feature type="transmembrane region" description="Helical" evidence="7">
    <location>
        <begin position="278"/>
        <end position="302"/>
    </location>
</feature>
<dbReference type="Pfam" id="PF06808">
    <property type="entry name" value="DctM"/>
    <property type="match status" value="1"/>
</dbReference>
<comment type="subcellular location">
    <subcellularLocation>
        <location evidence="1 7">Cell inner membrane</location>
        <topology evidence="1 7">Multi-pass membrane protein</topology>
    </subcellularLocation>
</comment>
<dbReference type="PANTHER" id="PTHR33362">
    <property type="entry name" value="SIALIC ACID TRAP TRANSPORTER PERMEASE PROTEIN SIAT-RELATED"/>
    <property type="match status" value="1"/>
</dbReference>
<name>A0A154W239_9PROT</name>
<feature type="transmembrane region" description="Helical" evidence="7">
    <location>
        <begin position="361"/>
        <end position="387"/>
    </location>
</feature>
<feature type="domain" description="TRAP C4-dicarboxylate transport system permease DctM subunit" evidence="8">
    <location>
        <begin position="12"/>
        <end position="423"/>
    </location>
</feature>
<gene>
    <name evidence="9" type="ORF">AUP43_10140</name>
</gene>
<keyword evidence="4 7" id="KW-0812">Transmembrane</keyword>
<dbReference type="Proteomes" id="UP000076400">
    <property type="component" value="Unassembled WGS sequence"/>
</dbReference>
<evidence type="ECO:0000256" key="3">
    <source>
        <dbReference type="ARBA" id="ARBA00022519"/>
    </source>
</evidence>
<organism evidence="9 10">
    <name type="scientific">Oceanibaculum pacificum</name>
    <dbReference type="NCBI Taxonomy" id="580166"/>
    <lineage>
        <taxon>Bacteria</taxon>
        <taxon>Pseudomonadati</taxon>
        <taxon>Pseudomonadota</taxon>
        <taxon>Alphaproteobacteria</taxon>
        <taxon>Rhodospirillales</taxon>
        <taxon>Oceanibaculaceae</taxon>
        <taxon>Oceanibaculum</taxon>
    </lineage>
</organism>
<reference evidence="9 10" key="1">
    <citation type="submission" date="2015-12" db="EMBL/GenBank/DDBJ databases">
        <title>Genome sequence of Oceanibaculum pacificum MCCC 1A02656.</title>
        <authorList>
            <person name="Lu L."/>
            <person name="Lai Q."/>
            <person name="Shao Z."/>
            <person name="Qian P."/>
        </authorList>
    </citation>
    <scope>NUCLEOTIDE SEQUENCE [LARGE SCALE GENOMIC DNA]</scope>
    <source>
        <strain evidence="9 10">MCCC 1A02656</strain>
    </source>
</reference>
<dbReference type="PIRSF" id="PIRSF006066">
    <property type="entry name" value="HI0050"/>
    <property type="match status" value="1"/>
</dbReference>
<comment type="subunit">
    <text evidence="7">The complex comprises the extracytoplasmic solute receptor protein and the two transmembrane proteins.</text>
</comment>
<dbReference type="GO" id="GO:0005886">
    <property type="term" value="C:plasma membrane"/>
    <property type="evidence" value="ECO:0007669"/>
    <property type="project" value="UniProtKB-SubCell"/>
</dbReference>
<keyword evidence="3 7" id="KW-0997">Cell inner membrane</keyword>
<feature type="transmembrane region" description="Helical" evidence="7">
    <location>
        <begin position="140"/>
        <end position="164"/>
    </location>
</feature>
<comment type="caution">
    <text evidence="9">The sequence shown here is derived from an EMBL/GenBank/DDBJ whole genome shotgun (WGS) entry which is preliminary data.</text>
</comment>
<dbReference type="OrthoDB" id="9783448at2"/>
<accession>A0A154W239</accession>
<dbReference type="RefSeq" id="WP_067556790.1">
    <property type="nucleotide sequence ID" value="NZ_LPXN01000115.1"/>
</dbReference>
<protein>
    <recommendedName>
        <fullName evidence="7">TRAP transporter large permease protein</fullName>
    </recommendedName>
</protein>
<feature type="transmembrane region" description="Helical" evidence="7">
    <location>
        <begin position="223"/>
        <end position="242"/>
    </location>
</feature>
<dbReference type="AlphaFoldDB" id="A0A154W239"/>
<comment type="function">
    <text evidence="7">Part of the tripartite ATP-independent periplasmic (TRAP) transport system.</text>
</comment>
<evidence type="ECO:0000313" key="10">
    <source>
        <dbReference type="Proteomes" id="UP000076400"/>
    </source>
</evidence>
<sequence length="431" mass="46319">MENALVSVSLILFLLMLLAGGIWIGLSLLGVAIAGMFFFSTRPIGDPMAIVIWDHAASWTLTALPLFIWMGEILLRTKVTKSMFSGLTPWVNWMPGRLLHVNTVGCTIFAAVCGSSAATCATIGKLTIPELRRRGYPDKIVVGSLAGPATLGLLIPPSITMIIYGVSADVSVTKLFVAGILPGMILATMFIMYTAGWSAMNARLVPTLELRQGLWWRFYEGRHLLPILGLILLVIGTIYSGVATPTEAAAIGVVGSLALSAADRTLNWKNFVEGVAGATRLFAMIALILAGSAFMTLAMGYIGLPRHLASWITGLNLSPPVLILLLTVLYAILGCFLEGVAIIVLTVAIILPTIQAVGLDLIWFGIFVVVVVEMAQITPPVGINLFIIQGLSGLPLEKVSLYVLPYFLIMLVMIALIYLFPEIVLWLPSQV</sequence>
<evidence type="ECO:0000313" key="9">
    <source>
        <dbReference type="EMBL" id="KZD07523.1"/>
    </source>
</evidence>
<evidence type="ECO:0000256" key="6">
    <source>
        <dbReference type="ARBA" id="ARBA00023136"/>
    </source>
</evidence>
<keyword evidence="6 7" id="KW-0472">Membrane</keyword>
<keyword evidence="2" id="KW-1003">Cell membrane</keyword>
<feature type="transmembrane region" description="Helical" evidence="7">
    <location>
        <begin position="6"/>
        <end position="39"/>
    </location>
</feature>
<evidence type="ECO:0000259" key="8">
    <source>
        <dbReference type="Pfam" id="PF06808"/>
    </source>
</evidence>
<dbReference type="InterPro" id="IPR004681">
    <property type="entry name" value="TRAP_DctM"/>
</dbReference>
<feature type="transmembrane region" description="Helical" evidence="7">
    <location>
        <begin position="176"/>
        <end position="202"/>
    </location>
</feature>
<evidence type="ECO:0000256" key="2">
    <source>
        <dbReference type="ARBA" id="ARBA00022475"/>
    </source>
</evidence>
<evidence type="ECO:0000256" key="4">
    <source>
        <dbReference type="ARBA" id="ARBA00022692"/>
    </source>
</evidence>
<evidence type="ECO:0000256" key="7">
    <source>
        <dbReference type="RuleBase" id="RU369079"/>
    </source>
</evidence>